<dbReference type="Gene3D" id="3.40.1410.10">
    <property type="entry name" value="Chorismate lyase-like"/>
    <property type="match status" value="1"/>
</dbReference>
<keyword evidence="3" id="KW-0804">Transcription</keyword>
<dbReference type="Proteomes" id="UP001183582">
    <property type="component" value="Unassembled WGS sequence"/>
</dbReference>
<dbReference type="GeneID" id="301457463"/>
<dbReference type="EMBL" id="JAHWXH010000001">
    <property type="protein sequence ID" value="MDS0244869.1"/>
    <property type="molecule type" value="Genomic_DNA"/>
</dbReference>
<dbReference type="InterPro" id="IPR000524">
    <property type="entry name" value="Tscrpt_reg_HTH_GntR"/>
</dbReference>
<dbReference type="InterPro" id="IPR036390">
    <property type="entry name" value="WH_DNA-bd_sf"/>
</dbReference>
<comment type="caution">
    <text evidence="5">The sequence shown here is derived from an EMBL/GenBank/DDBJ whole genome shotgun (WGS) entry which is preliminary data.</text>
</comment>
<organism evidence="5 6">
    <name type="scientific">Microbacterium aurantiacum</name>
    <dbReference type="NCBI Taxonomy" id="162393"/>
    <lineage>
        <taxon>Bacteria</taxon>
        <taxon>Bacillati</taxon>
        <taxon>Actinomycetota</taxon>
        <taxon>Actinomycetes</taxon>
        <taxon>Micrococcales</taxon>
        <taxon>Microbacteriaceae</taxon>
        <taxon>Microbacterium</taxon>
    </lineage>
</organism>
<dbReference type="SMART" id="SM00345">
    <property type="entry name" value="HTH_GNTR"/>
    <property type="match status" value="1"/>
</dbReference>
<dbReference type="SUPFAM" id="SSF46785">
    <property type="entry name" value="Winged helix' DNA-binding domain"/>
    <property type="match status" value="1"/>
</dbReference>
<dbReference type="PROSITE" id="PS50949">
    <property type="entry name" value="HTH_GNTR"/>
    <property type="match status" value="1"/>
</dbReference>
<dbReference type="PANTHER" id="PTHR44846:SF17">
    <property type="entry name" value="GNTR-FAMILY TRANSCRIPTIONAL REGULATOR"/>
    <property type="match status" value="1"/>
</dbReference>
<evidence type="ECO:0000256" key="3">
    <source>
        <dbReference type="ARBA" id="ARBA00023163"/>
    </source>
</evidence>
<feature type="domain" description="HTH gntR-type" evidence="4">
    <location>
        <begin position="9"/>
        <end position="77"/>
    </location>
</feature>
<dbReference type="GO" id="GO:0045892">
    <property type="term" value="P:negative regulation of DNA-templated transcription"/>
    <property type="evidence" value="ECO:0007669"/>
    <property type="project" value="TreeGrafter"/>
</dbReference>
<dbReference type="AlphaFoldDB" id="A0AAJ2LZ13"/>
<dbReference type="PANTHER" id="PTHR44846">
    <property type="entry name" value="MANNOSYL-D-GLYCERATE TRANSPORT/METABOLISM SYSTEM REPRESSOR MNGR-RELATED"/>
    <property type="match status" value="1"/>
</dbReference>
<dbReference type="Pfam" id="PF00392">
    <property type="entry name" value="GntR"/>
    <property type="match status" value="1"/>
</dbReference>
<name>A0AAJ2LZ13_9MICO</name>
<evidence type="ECO:0000256" key="1">
    <source>
        <dbReference type="ARBA" id="ARBA00023015"/>
    </source>
</evidence>
<dbReference type="SUPFAM" id="SSF64288">
    <property type="entry name" value="Chorismate lyase-like"/>
    <property type="match status" value="1"/>
</dbReference>
<keyword evidence="2" id="KW-0238">DNA-binding</keyword>
<accession>A0AAJ2LZ13</accession>
<dbReference type="PRINTS" id="PR00035">
    <property type="entry name" value="HTHGNTR"/>
</dbReference>
<dbReference type="InterPro" id="IPR036388">
    <property type="entry name" value="WH-like_DNA-bd_sf"/>
</dbReference>
<dbReference type="CDD" id="cd07377">
    <property type="entry name" value="WHTH_GntR"/>
    <property type="match status" value="1"/>
</dbReference>
<dbReference type="InterPro" id="IPR028978">
    <property type="entry name" value="Chorismate_lyase_/UTRA_dom_sf"/>
</dbReference>
<dbReference type="RefSeq" id="WP_310890757.1">
    <property type="nucleotide sequence ID" value="NZ_BAAAGR010000001.1"/>
</dbReference>
<dbReference type="InterPro" id="IPR011663">
    <property type="entry name" value="UTRA"/>
</dbReference>
<dbReference type="SMART" id="SM00866">
    <property type="entry name" value="UTRA"/>
    <property type="match status" value="1"/>
</dbReference>
<evidence type="ECO:0000313" key="5">
    <source>
        <dbReference type="EMBL" id="MDS0244869.1"/>
    </source>
</evidence>
<proteinExistence type="predicted"/>
<protein>
    <submittedName>
        <fullName evidence="5">GntR family transcriptional regulator</fullName>
    </submittedName>
</protein>
<evidence type="ECO:0000256" key="2">
    <source>
        <dbReference type="ARBA" id="ARBA00023125"/>
    </source>
</evidence>
<evidence type="ECO:0000259" key="4">
    <source>
        <dbReference type="PROSITE" id="PS50949"/>
    </source>
</evidence>
<dbReference type="Gene3D" id="1.10.10.10">
    <property type="entry name" value="Winged helix-like DNA-binding domain superfamily/Winged helix DNA-binding domain"/>
    <property type="match status" value="1"/>
</dbReference>
<keyword evidence="1" id="KW-0805">Transcription regulation</keyword>
<dbReference type="Pfam" id="PF07702">
    <property type="entry name" value="UTRA"/>
    <property type="match status" value="1"/>
</dbReference>
<dbReference type="GO" id="GO:0003677">
    <property type="term" value="F:DNA binding"/>
    <property type="evidence" value="ECO:0007669"/>
    <property type="project" value="UniProtKB-KW"/>
</dbReference>
<gene>
    <name evidence="5" type="ORF">KZC50_04500</name>
</gene>
<reference evidence="5 6" key="1">
    <citation type="submission" date="2021-06" db="EMBL/GenBank/DDBJ databases">
        <title>Genome-based taxonomic framework of Microbacterium strains isolated from marine environment, the description of four new species and reclassification of four preexisting species.</title>
        <authorList>
            <person name="Lee S.D."/>
            <person name="Kim S.-M."/>
            <person name="Byeon Y.-S."/>
            <person name="Yang H.L."/>
            <person name="Kim I.S."/>
        </authorList>
    </citation>
    <scope>NUCLEOTIDE SEQUENCE [LARGE SCALE GENOMIC DNA]</scope>
    <source>
        <strain evidence="5 6">KACC 20514</strain>
    </source>
</reference>
<evidence type="ECO:0000313" key="6">
    <source>
        <dbReference type="Proteomes" id="UP001183582"/>
    </source>
</evidence>
<dbReference type="GO" id="GO:0003700">
    <property type="term" value="F:DNA-binding transcription factor activity"/>
    <property type="evidence" value="ECO:0007669"/>
    <property type="project" value="InterPro"/>
</dbReference>
<sequence>MSKDPALGVGAPEQLHEEITTYIASRRLQPGDRLPTEAELSELFGVARSTTREALKRLEHDGLLYAIKGHGRFVSALGSLQVERPVTRYEGIADILANRGMEITTAVLSVEETPVAEPAASALGLEPGSLVIRVERLRYGDDRPMVYSVNTIPRALLPGPVSHRDWSTSINLALELHGHRVVSAATRISAVDLPESVQTRYALDGLGPWLLTEEQCLTSSGQRVLYSEDYHRGSEIAFNVIRRR</sequence>
<dbReference type="InterPro" id="IPR050679">
    <property type="entry name" value="Bact_HTH_transcr_reg"/>
</dbReference>